<proteinExistence type="predicted"/>
<evidence type="ECO:0000313" key="2">
    <source>
        <dbReference type="WBParaSite" id="jg15295"/>
    </source>
</evidence>
<protein>
    <submittedName>
        <fullName evidence="2">Biotin protein ligase C-terminal domain-containing protein</fullName>
    </submittedName>
</protein>
<dbReference type="PANTHER" id="PTHR12835">
    <property type="entry name" value="BIOTIN PROTEIN LIGASE"/>
    <property type="match status" value="1"/>
</dbReference>
<name>A0A915D3W2_9BILA</name>
<dbReference type="GO" id="GO:0004077">
    <property type="term" value="F:biotin--[biotin carboxyl-carrier protein] ligase activity"/>
    <property type="evidence" value="ECO:0007669"/>
    <property type="project" value="TreeGrafter"/>
</dbReference>
<evidence type="ECO:0000313" key="1">
    <source>
        <dbReference type="Proteomes" id="UP000887574"/>
    </source>
</evidence>
<dbReference type="SUPFAM" id="SSF55681">
    <property type="entry name" value="Class II aaRS and biotin synthetases"/>
    <property type="match status" value="1"/>
</dbReference>
<accession>A0A915D3W2</accession>
<dbReference type="WBParaSite" id="jg15295">
    <property type="protein sequence ID" value="jg15295"/>
    <property type="gene ID" value="jg15295"/>
</dbReference>
<dbReference type="PANTHER" id="PTHR12835:SF5">
    <property type="entry name" value="BIOTIN--PROTEIN LIGASE"/>
    <property type="match status" value="1"/>
</dbReference>
<organism evidence="1 2">
    <name type="scientific">Ditylenchus dipsaci</name>
    <dbReference type="NCBI Taxonomy" id="166011"/>
    <lineage>
        <taxon>Eukaryota</taxon>
        <taxon>Metazoa</taxon>
        <taxon>Ecdysozoa</taxon>
        <taxon>Nematoda</taxon>
        <taxon>Chromadorea</taxon>
        <taxon>Rhabditida</taxon>
        <taxon>Tylenchina</taxon>
        <taxon>Tylenchomorpha</taxon>
        <taxon>Sphaerularioidea</taxon>
        <taxon>Anguinidae</taxon>
        <taxon>Anguininae</taxon>
        <taxon>Ditylenchus</taxon>
    </lineage>
</organism>
<dbReference type="Gene3D" id="3.30.930.10">
    <property type="entry name" value="Bira Bifunctional Protein, Domain 2"/>
    <property type="match status" value="1"/>
</dbReference>
<keyword evidence="1" id="KW-1185">Reference proteome</keyword>
<dbReference type="GO" id="GO:0005737">
    <property type="term" value="C:cytoplasm"/>
    <property type="evidence" value="ECO:0007669"/>
    <property type="project" value="TreeGrafter"/>
</dbReference>
<dbReference type="AlphaFoldDB" id="A0A915D3W2"/>
<reference evidence="2" key="1">
    <citation type="submission" date="2022-11" db="UniProtKB">
        <authorList>
            <consortium name="WormBaseParasite"/>
        </authorList>
    </citation>
    <scope>IDENTIFICATION</scope>
</reference>
<dbReference type="InterPro" id="IPR045864">
    <property type="entry name" value="aa-tRNA-synth_II/BPL/LPL"/>
</dbReference>
<sequence length="143" mass="16147">MGGVLVSACCRSDRFECMISCGLNVANSQPNGCVNDFLISDVHKKLHIEEFIAELMNKFEYHLHLFETRGKEEFLKKYCAMWMHSNEEVSILRADSNTEQVVIIGLDSDGYLKVKGKQSGLVFSVQDDGNSFDMLNGLIHTKH</sequence>
<dbReference type="Proteomes" id="UP000887574">
    <property type="component" value="Unplaced"/>
</dbReference>